<evidence type="ECO:0000313" key="4">
    <source>
        <dbReference type="Proteomes" id="UP000283841"/>
    </source>
</evidence>
<evidence type="ECO:0000313" key="3">
    <source>
        <dbReference type="EMBL" id="RWQ94436.1"/>
    </source>
</evidence>
<accession>A0A443HRH6</accession>
<feature type="transmembrane region" description="Helical" evidence="1">
    <location>
        <begin position="180"/>
        <end position="199"/>
    </location>
</feature>
<dbReference type="InterPro" id="IPR056119">
    <property type="entry name" value="DUF7702"/>
</dbReference>
<dbReference type="PANTHER" id="PTHR42109:SF2">
    <property type="entry name" value="INTEGRAL MEMBRANE PROTEIN"/>
    <property type="match status" value="1"/>
</dbReference>
<evidence type="ECO:0000259" key="2">
    <source>
        <dbReference type="Pfam" id="PF24800"/>
    </source>
</evidence>
<keyword evidence="4" id="KW-1185">Reference proteome</keyword>
<proteinExistence type="predicted"/>
<protein>
    <recommendedName>
        <fullName evidence="2">DUF7702 domain-containing protein</fullName>
    </recommendedName>
</protein>
<feature type="transmembrane region" description="Helical" evidence="1">
    <location>
        <begin position="71"/>
        <end position="92"/>
    </location>
</feature>
<feature type="domain" description="DUF7702" evidence="2">
    <location>
        <begin position="4"/>
        <end position="242"/>
    </location>
</feature>
<keyword evidence="1" id="KW-0812">Transmembrane</keyword>
<keyword evidence="1" id="KW-0472">Membrane</keyword>
<feature type="transmembrane region" description="Helical" evidence="1">
    <location>
        <begin position="6"/>
        <end position="27"/>
    </location>
</feature>
<feature type="transmembrane region" description="Helical" evidence="1">
    <location>
        <begin position="104"/>
        <end position="123"/>
    </location>
</feature>
<gene>
    <name evidence="3" type="ORF">C8Q69DRAFT_507811</name>
</gene>
<dbReference type="VEuPathDB" id="FungiDB:C8Q69DRAFT_507811"/>
<sequence length="250" mass="27544">MHLDNNGKLAIVQLIYYSPALIASILVTRKQGFSYAAGWHYLIVLSVLRIVGNILQIVAESQSTPNLELTITAATIAGVGLSPLTLATMGILRRINMRMTPEFVSLRVFRIMYIFPALAIVLLSARGSKISSLQASTRKTGLALLKAGAVLFLVTAVFLCFVSAAFLARKSRIRCEDRKLMSAVVGSLPFLVVRVLYSVFVEFNYDDQDSIFSPMAGDIWARVFMEALEEWVIVALYLVAGYASPRVEKS</sequence>
<dbReference type="EMBL" id="RCNU01000007">
    <property type="protein sequence ID" value="RWQ94436.1"/>
    <property type="molecule type" value="Genomic_DNA"/>
</dbReference>
<reference evidence="3 4" key="1">
    <citation type="journal article" date="2018" name="Front. Microbiol.">
        <title>Genomic and genetic insights into a cosmopolitan fungus, Paecilomyces variotii (Eurotiales).</title>
        <authorList>
            <person name="Urquhart A.S."/>
            <person name="Mondo S.J."/>
            <person name="Makela M.R."/>
            <person name="Hane J.K."/>
            <person name="Wiebenga A."/>
            <person name="He G."/>
            <person name="Mihaltcheva S."/>
            <person name="Pangilinan J."/>
            <person name="Lipzen A."/>
            <person name="Barry K."/>
            <person name="de Vries R.P."/>
            <person name="Grigoriev I.V."/>
            <person name="Idnurm A."/>
        </authorList>
    </citation>
    <scope>NUCLEOTIDE SEQUENCE [LARGE SCALE GENOMIC DNA]</scope>
    <source>
        <strain evidence="3 4">CBS 101075</strain>
    </source>
</reference>
<dbReference type="Pfam" id="PF24800">
    <property type="entry name" value="DUF7702"/>
    <property type="match status" value="1"/>
</dbReference>
<feature type="transmembrane region" description="Helical" evidence="1">
    <location>
        <begin position="143"/>
        <end position="168"/>
    </location>
</feature>
<name>A0A443HRH6_BYSSP</name>
<feature type="transmembrane region" description="Helical" evidence="1">
    <location>
        <begin position="39"/>
        <end position="59"/>
    </location>
</feature>
<dbReference type="PANTHER" id="PTHR42109">
    <property type="entry name" value="UNPLACED GENOMIC SCAFFOLD UM_SCAF_CONTIG_1.265, WHOLE GENOME SHOTGUN SEQUENCE"/>
    <property type="match status" value="1"/>
</dbReference>
<comment type="caution">
    <text evidence="3">The sequence shown here is derived from an EMBL/GenBank/DDBJ whole genome shotgun (WGS) entry which is preliminary data.</text>
</comment>
<keyword evidence="1" id="KW-1133">Transmembrane helix</keyword>
<evidence type="ECO:0000256" key="1">
    <source>
        <dbReference type="SAM" id="Phobius"/>
    </source>
</evidence>
<dbReference type="AlphaFoldDB" id="A0A443HRH6"/>
<dbReference type="RefSeq" id="XP_028484081.1">
    <property type="nucleotide sequence ID" value="XM_028632920.1"/>
</dbReference>
<feature type="transmembrane region" description="Helical" evidence="1">
    <location>
        <begin position="219"/>
        <end position="240"/>
    </location>
</feature>
<organism evidence="3 4">
    <name type="scientific">Byssochlamys spectabilis</name>
    <name type="common">Paecilomyces variotii</name>
    <dbReference type="NCBI Taxonomy" id="264951"/>
    <lineage>
        <taxon>Eukaryota</taxon>
        <taxon>Fungi</taxon>
        <taxon>Dikarya</taxon>
        <taxon>Ascomycota</taxon>
        <taxon>Pezizomycotina</taxon>
        <taxon>Eurotiomycetes</taxon>
        <taxon>Eurotiomycetidae</taxon>
        <taxon>Eurotiales</taxon>
        <taxon>Thermoascaceae</taxon>
        <taxon>Paecilomyces</taxon>
    </lineage>
</organism>
<dbReference type="Proteomes" id="UP000283841">
    <property type="component" value="Unassembled WGS sequence"/>
</dbReference>
<dbReference type="GeneID" id="39602197"/>